<dbReference type="EMBL" id="CAJNOJ010000390">
    <property type="protein sequence ID" value="CAF1429683.1"/>
    <property type="molecule type" value="Genomic_DNA"/>
</dbReference>
<gene>
    <name evidence="2" type="ORF">EDS130_LOCUS38116</name>
    <name evidence="3" type="ORF">XAT740_LOCUS45530</name>
</gene>
<evidence type="ECO:0000313" key="3">
    <source>
        <dbReference type="EMBL" id="CAF1581182.1"/>
    </source>
</evidence>
<reference evidence="3" key="1">
    <citation type="submission" date="2021-02" db="EMBL/GenBank/DDBJ databases">
        <authorList>
            <person name="Nowell W R."/>
        </authorList>
    </citation>
    <scope>NUCLEOTIDE SEQUENCE</scope>
</reference>
<dbReference type="EMBL" id="CAJNOR010005960">
    <property type="protein sequence ID" value="CAF1581182.1"/>
    <property type="molecule type" value="Genomic_DNA"/>
</dbReference>
<evidence type="ECO:0000256" key="1">
    <source>
        <dbReference type="SAM" id="MobiDB-lite"/>
    </source>
</evidence>
<organism evidence="3 4">
    <name type="scientific">Adineta ricciae</name>
    <name type="common">Rotifer</name>
    <dbReference type="NCBI Taxonomy" id="249248"/>
    <lineage>
        <taxon>Eukaryota</taxon>
        <taxon>Metazoa</taxon>
        <taxon>Spiralia</taxon>
        <taxon>Gnathifera</taxon>
        <taxon>Rotifera</taxon>
        <taxon>Eurotatoria</taxon>
        <taxon>Bdelloidea</taxon>
        <taxon>Adinetida</taxon>
        <taxon>Adinetidae</taxon>
        <taxon>Adineta</taxon>
    </lineage>
</organism>
<name>A0A815Z7G9_ADIRI</name>
<dbReference type="AlphaFoldDB" id="A0A815Z7G9"/>
<proteinExistence type="predicted"/>
<keyword evidence="4" id="KW-1185">Reference proteome</keyword>
<protein>
    <submittedName>
        <fullName evidence="3">Uncharacterized protein</fullName>
    </submittedName>
</protein>
<sequence>MEPRRKTSETHTNQPVPCRKATGKQRNFTGSLAPYSGRTSCGTFRSVPIIPASQSRYHYVVFLPADPHAIINDYLLPVPAVAFGRIHTVP</sequence>
<accession>A0A815Z7G9</accession>
<comment type="caution">
    <text evidence="3">The sequence shown here is derived from an EMBL/GenBank/DDBJ whole genome shotgun (WGS) entry which is preliminary data.</text>
</comment>
<dbReference type="Proteomes" id="UP000663852">
    <property type="component" value="Unassembled WGS sequence"/>
</dbReference>
<feature type="region of interest" description="Disordered" evidence="1">
    <location>
        <begin position="1"/>
        <end position="31"/>
    </location>
</feature>
<dbReference type="Proteomes" id="UP000663828">
    <property type="component" value="Unassembled WGS sequence"/>
</dbReference>
<evidence type="ECO:0000313" key="4">
    <source>
        <dbReference type="Proteomes" id="UP000663828"/>
    </source>
</evidence>
<evidence type="ECO:0000313" key="2">
    <source>
        <dbReference type="EMBL" id="CAF1429683.1"/>
    </source>
</evidence>